<evidence type="ECO:0000256" key="2">
    <source>
        <dbReference type="SAM" id="MobiDB-lite"/>
    </source>
</evidence>
<dbReference type="Proteomes" id="UP000515124">
    <property type="component" value="Unplaced"/>
</dbReference>
<dbReference type="KEGG" id="pavi:110748164"/>
<protein>
    <submittedName>
        <fullName evidence="4">Protein MICRORCHIDIA 6-like</fullName>
    </submittedName>
</protein>
<sequence>MTCNNFRVDAYFCCTTFHLGRNKHCTLIGYQQVKRGPSATSRQQEPPYSTTQNCEDQPSVLNSGSEYESSRAGLIKKRKDLLDPPVKLQHAKRHMGFCGTDDVQDISEQPENSVEDMMQGSQKILLMQENKKLRLRLLSLDQTVQELNLKVQQLKDELENVQQQNELRQTLLESYPLNKYEQHVC</sequence>
<reference evidence="4" key="1">
    <citation type="submission" date="2025-08" db="UniProtKB">
        <authorList>
            <consortium name="RefSeq"/>
        </authorList>
    </citation>
    <scope>IDENTIFICATION</scope>
</reference>
<gene>
    <name evidence="4" type="primary">LOC110748164</name>
</gene>
<evidence type="ECO:0000313" key="3">
    <source>
        <dbReference type="Proteomes" id="UP000515124"/>
    </source>
</evidence>
<feature type="region of interest" description="Disordered" evidence="2">
    <location>
        <begin position="36"/>
        <end position="68"/>
    </location>
</feature>
<evidence type="ECO:0000313" key="4">
    <source>
        <dbReference type="RefSeq" id="XP_021803882.1"/>
    </source>
</evidence>
<dbReference type="GeneID" id="110748164"/>
<organism evidence="3 4">
    <name type="scientific">Prunus avium</name>
    <name type="common">Cherry</name>
    <name type="synonym">Cerasus avium</name>
    <dbReference type="NCBI Taxonomy" id="42229"/>
    <lineage>
        <taxon>Eukaryota</taxon>
        <taxon>Viridiplantae</taxon>
        <taxon>Streptophyta</taxon>
        <taxon>Embryophyta</taxon>
        <taxon>Tracheophyta</taxon>
        <taxon>Spermatophyta</taxon>
        <taxon>Magnoliopsida</taxon>
        <taxon>eudicotyledons</taxon>
        <taxon>Gunneridae</taxon>
        <taxon>Pentapetalae</taxon>
        <taxon>rosids</taxon>
        <taxon>fabids</taxon>
        <taxon>Rosales</taxon>
        <taxon>Rosaceae</taxon>
        <taxon>Amygdaloideae</taxon>
        <taxon>Amygdaleae</taxon>
        <taxon>Prunus</taxon>
    </lineage>
</organism>
<feature type="coiled-coil region" evidence="1">
    <location>
        <begin position="130"/>
        <end position="171"/>
    </location>
</feature>
<evidence type="ECO:0000256" key="1">
    <source>
        <dbReference type="SAM" id="Coils"/>
    </source>
</evidence>
<name>A0A6P5RMT1_PRUAV</name>
<feature type="compositionally biased region" description="Polar residues" evidence="2">
    <location>
        <begin position="38"/>
        <end position="67"/>
    </location>
</feature>
<dbReference type="RefSeq" id="XP_021803882.1">
    <property type="nucleotide sequence ID" value="XM_021948190.1"/>
</dbReference>
<keyword evidence="1" id="KW-0175">Coiled coil</keyword>
<dbReference type="AlphaFoldDB" id="A0A6P5RMT1"/>
<accession>A0A6P5RMT1</accession>
<proteinExistence type="predicted"/>
<keyword evidence="3" id="KW-1185">Reference proteome</keyword>